<keyword evidence="3" id="KW-0347">Helicase</keyword>
<feature type="region of interest" description="Disordered" evidence="1">
    <location>
        <begin position="332"/>
        <end position="405"/>
    </location>
</feature>
<evidence type="ECO:0000259" key="2">
    <source>
        <dbReference type="Pfam" id="PF25888"/>
    </source>
</evidence>
<keyword evidence="3" id="KW-0067">ATP-binding</keyword>
<sequence length="405" mass="45174">MAETRVAPTPFVVVRQRPLGGEDLRNLLQLYVPFLGAEAFTLYLFWTHLAEGEEMEHAELLAHLQLAEAEFLRARRRLEGVGLLRTFVREPEGHVYFLLPPLVPREFLASDVLPALLRRAVGEERFRAVFRSLDLSSEPQNLGREVTASFGEAYPEYDLRNLFEALQAFGKRRGQGRGRGGGERAVSHPTEPASLHLLEVLPETSGPRGLSADESRGESGEPAPDGGITFVPRSVEEVLANFKTLSPYDLLRHYQGVPELSPADRRLVDDLLYVYRLPPEVANVLIDYVLLVKDKTFPRAFTEKVAATFARQGLRTAEETLAFLRRYHRKRRTTRTASGVGGASPDGQSRAGPSDSEGRSRGMRDRGGRGRSPVRIPAYIRLEDVLGEDPSPPEAVAIERFPEET</sequence>
<dbReference type="Pfam" id="PF25888">
    <property type="entry name" value="WHD_DnaB"/>
    <property type="match status" value="1"/>
</dbReference>
<comment type="caution">
    <text evidence="3">The sequence shown here is derived from an EMBL/GenBank/DDBJ whole genome shotgun (WGS) entry which is preliminary data.</text>
</comment>
<evidence type="ECO:0000313" key="4">
    <source>
        <dbReference type="Proteomes" id="UP000244016"/>
    </source>
</evidence>
<accession>A0A2T5GAD2</accession>
<reference evidence="3 4" key="1">
    <citation type="submission" date="2017-08" db="EMBL/GenBank/DDBJ databases">
        <title>Burning lignite coal seam in the remote Altai Mountains harbors a hydrogen-driven thermophilic microbial community.</title>
        <authorList>
            <person name="Kadnikov V.V."/>
            <person name="Mardanov A.V."/>
            <person name="Ivasenko D."/>
            <person name="Beletsky A.V."/>
            <person name="Karnachuk O.V."/>
            <person name="Ravin N.V."/>
        </authorList>
    </citation>
    <scope>NUCLEOTIDE SEQUENCE [LARGE SCALE GENOMIC DNA]</scope>
    <source>
        <strain evidence="3">AL31</strain>
    </source>
</reference>
<proteinExistence type="predicted"/>
<dbReference type="InterPro" id="IPR058660">
    <property type="entry name" value="WHD_DnaB"/>
</dbReference>
<feature type="compositionally biased region" description="Basic and acidic residues" evidence="1">
    <location>
        <begin position="356"/>
        <end position="368"/>
    </location>
</feature>
<feature type="domain" description="Replicative helicase loading/DNA remodeling protein DnaB N-terminal winged helix" evidence="2">
    <location>
        <begin position="11"/>
        <end position="156"/>
    </location>
</feature>
<dbReference type="GO" id="GO:0004386">
    <property type="term" value="F:helicase activity"/>
    <property type="evidence" value="ECO:0007669"/>
    <property type="project" value="UniProtKB-KW"/>
</dbReference>
<dbReference type="AlphaFoldDB" id="A0A2T5GAD2"/>
<protein>
    <submittedName>
        <fullName evidence="3">Helicase loader DnaB</fullName>
    </submittedName>
</protein>
<feature type="region of interest" description="Disordered" evidence="1">
    <location>
        <begin position="204"/>
        <end position="228"/>
    </location>
</feature>
<gene>
    <name evidence="3" type="ORF">BLITH_0227</name>
</gene>
<keyword evidence="3" id="KW-0378">Hydrolase</keyword>
<name>A0A2T5GAD2_9BACL</name>
<keyword evidence="3" id="KW-0547">Nucleotide-binding</keyword>
<evidence type="ECO:0000313" key="3">
    <source>
        <dbReference type="EMBL" id="PTQ53147.1"/>
    </source>
</evidence>
<dbReference type="EMBL" id="PEBW01000001">
    <property type="protein sequence ID" value="PTQ53147.1"/>
    <property type="molecule type" value="Genomic_DNA"/>
</dbReference>
<organism evidence="3 4">
    <name type="scientific">Brockia lithotrophica</name>
    <dbReference type="NCBI Taxonomy" id="933949"/>
    <lineage>
        <taxon>Bacteria</taxon>
        <taxon>Bacillati</taxon>
        <taxon>Bacillota</taxon>
        <taxon>Bacilli</taxon>
        <taxon>Bacillales</taxon>
        <taxon>Bacillales Family X. Incertae Sedis</taxon>
        <taxon>Brockia</taxon>
    </lineage>
</organism>
<dbReference type="Proteomes" id="UP000244016">
    <property type="component" value="Unassembled WGS sequence"/>
</dbReference>
<evidence type="ECO:0000256" key="1">
    <source>
        <dbReference type="SAM" id="MobiDB-lite"/>
    </source>
</evidence>